<evidence type="ECO:0000256" key="1">
    <source>
        <dbReference type="SAM" id="SignalP"/>
    </source>
</evidence>
<organism evidence="2 3">
    <name type="scientific">Nonomuraea composti</name>
    <dbReference type="NCBI Taxonomy" id="2720023"/>
    <lineage>
        <taxon>Bacteria</taxon>
        <taxon>Bacillati</taxon>
        <taxon>Actinomycetota</taxon>
        <taxon>Actinomycetes</taxon>
        <taxon>Streptosporangiales</taxon>
        <taxon>Streptosporangiaceae</taxon>
        <taxon>Nonomuraea</taxon>
    </lineage>
</organism>
<evidence type="ECO:0008006" key="4">
    <source>
        <dbReference type="Google" id="ProtNLM"/>
    </source>
</evidence>
<accession>A0ABX1BJK8</accession>
<proteinExistence type="predicted"/>
<comment type="caution">
    <text evidence="2">The sequence shown here is derived from an EMBL/GenBank/DDBJ whole genome shotgun (WGS) entry which is preliminary data.</text>
</comment>
<gene>
    <name evidence="2" type="ORF">HCN51_42165</name>
</gene>
<reference evidence="2 3" key="1">
    <citation type="submission" date="2020-03" db="EMBL/GenBank/DDBJ databases">
        <title>WGS of actinomycetes isolated from Thailand.</title>
        <authorList>
            <person name="Thawai C."/>
        </authorList>
    </citation>
    <scope>NUCLEOTIDE SEQUENCE [LARGE SCALE GENOMIC DNA]</scope>
    <source>
        <strain evidence="2 3">FMUSA5-5</strain>
    </source>
</reference>
<dbReference type="RefSeq" id="WP_168017611.1">
    <property type="nucleotide sequence ID" value="NZ_JAATEP010000044.1"/>
</dbReference>
<evidence type="ECO:0000313" key="3">
    <source>
        <dbReference type="Proteomes" id="UP000696294"/>
    </source>
</evidence>
<dbReference type="EMBL" id="JAATEP010000044">
    <property type="protein sequence ID" value="NJP95971.1"/>
    <property type="molecule type" value="Genomic_DNA"/>
</dbReference>
<dbReference type="PROSITE" id="PS51257">
    <property type="entry name" value="PROKAR_LIPOPROTEIN"/>
    <property type="match status" value="1"/>
</dbReference>
<keyword evidence="1" id="KW-0732">Signal</keyword>
<sequence length="137" mass="14562">MRYRKKLAALAGMALAGCWLAVNAAPAAAAGPCGRGYEWVDSHRIPDHGPKTGSIEVYYNPDMERNCAIVQAQASGERQFMSVDIALAGAKKSADADFGMRKHRAGPVYVSSGGRSCIDLIAIIGPLTRQVSGEQCH</sequence>
<evidence type="ECO:0000313" key="2">
    <source>
        <dbReference type="EMBL" id="NJP95971.1"/>
    </source>
</evidence>
<keyword evidence="3" id="KW-1185">Reference proteome</keyword>
<feature type="signal peptide" evidence="1">
    <location>
        <begin position="1"/>
        <end position="24"/>
    </location>
</feature>
<dbReference type="Proteomes" id="UP000696294">
    <property type="component" value="Unassembled WGS sequence"/>
</dbReference>
<protein>
    <recommendedName>
        <fullName evidence="4">DUF3558 domain-containing protein</fullName>
    </recommendedName>
</protein>
<name>A0ABX1BJK8_9ACTN</name>
<feature type="chain" id="PRO_5046836033" description="DUF3558 domain-containing protein" evidence="1">
    <location>
        <begin position="25"/>
        <end position="137"/>
    </location>
</feature>